<evidence type="ECO:0000313" key="4">
    <source>
        <dbReference type="EMBL" id="TDD46356.1"/>
    </source>
</evidence>
<feature type="domain" description="NADP-dependent oxidoreductase" evidence="3">
    <location>
        <begin position="91"/>
        <end position="161"/>
    </location>
</feature>
<keyword evidence="1" id="KW-0560">Oxidoreductase</keyword>
<feature type="region of interest" description="Disordered" evidence="2">
    <location>
        <begin position="1"/>
        <end position="33"/>
    </location>
</feature>
<proteinExistence type="predicted"/>
<evidence type="ECO:0000256" key="1">
    <source>
        <dbReference type="ARBA" id="ARBA00023002"/>
    </source>
</evidence>
<evidence type="ECO:0000256" key="2">
    <source>
        <dbReference type="SAM" id="MobiDB-lite"/>
    </source>
</evidence>
<evidence type="ECO:0000259" key="3">
    <source>
        <dbReference type="Pfam" id="PF00248"/>
    </source>
</evidence>
<name>A0A4R4YMX0_9ACTN</name>
<evidence type="ECO:0000313" key="5">
    <source>
        <dbReference type="Proteomes" id="UP000295302"/>
    </source>
</evidence>
<dbReference type="PANTHER" id="PTHR43364:SF4">
    <property type="entry name" value="NAD(P)-LINKED OXIDOREDUCTASE SUPERFAMILY PROTEIN"/>
    <property type="match status" value="1"/>
</dbReference>
<dbReference type="SUPFAM" id="SSF51430">
    <property type="entry name" value="NAD(P)-linked oxidoreductase"/>
    <property type="match status" value="1"/>
</dbReference>
<organism evidence="4 5">
    <name type="scientific">Nonomuraea terrae</name>
    <dbReference type="NCBI Taxonomy" id="2530383"/>
    <lineage>
        <taxon>Bacteria</taxon>
        <taxon>Bacillati</taxon>
        <taxon>Actinomycetota</taxon>
        <taxon>Actinomycetes</taxon>
        <taxon>Streptosporangiales</taxon>
        <taxon>Streptosporangiaceae</taxon>
        <taxon>Nonomuraea</taxon>
    </lineage>
</organism>
<gene>
    <name evidence="4" type="ORF">E1286_21065</name>
</gene>
<dbReference type="Proteomes" id="UP000295302">
    <property type="component" value="Unassembled WGS sequence"/>
</dbReference>
<protein>
    <submittedName>
        <fullName evidence="4">Aldo/keto reductase</fullName>
    </submittedName>
</protein>
<dbReference type="GO" id="GO:0005829">
    <property type="term" value="C:cytosol"/>
    <property type="evidence" value="ECO:0007669"/>
    <property type="project" value="TreeGrafter"/>
</dbReference>
<dbReference type="InterPro" id="IPR036812">
    <property type="entry name" value="NAD(P)_OxRdtase_dom_sf"/>
</dbReference>
<dbReference type="Gene3D" id="3.20.20.100">
    <property type="entry name" value="NADP-dependent oxidoreductase domain"/>
    <property type="match status" value="1"/>
</dbReference>
<sequence>MTSPRRAAQPGRRSGPLTVARRPRRPVPAAGGGAVDGLAVARFEAGPAGHLVRPAAHQQGAAALRQPQRRAAVWRQQAGPRQQRPDLDMLVRREAQRPLPAGLVAARHEAPVARVALAWVLAQPGVTSAIVGAKRPEQLEDSLAAVDLELTAQDLADLDQAGALPPEYPGWIQLPNPERFPQPA</sequence>
<dbReference type="Pfam" id="PF00248">
    <property type="entry name" value="Aldo_ket_red"/>
    <property type="match status" value="1"/>
</dbReference>
<reference evidence="4 5" key="1">
    <citation type="submission" date="2019-03" db="EMBL/GenBank/DDBJ databases">
        <title>Draft genome sequences of novel Actinobacteria.</title>
        <authorList>
            <person name="Sahin N."/>
            <person name="Ay H."/>
            <person name="Saygin H."/>
        </authorList>
    </citation>
    <scope>NUCLEOTIDE SEQUENCE [LARGE SCALE GENOMIC DNA]</scope>
    <source>
        <strain evidence="4 5">CH32</strain>
    </source>
</reference>
<dbReference type="GO" id="GO:0016491">
    <property type="term" value="F:oxidoreductase activity"/>
    <property type="evidence" value="ECO:0007669"/>
    <property type="project" value="UniProtKB-KW"/>
</dbReference>
<accession>A0A4R4YMX0</accession>
<dbReference type="PANTHER" id="PTHR43364">
    <property type="entry name" value="NADH-SPECIFIC METHYLGLYOXAL REDUCTASE-RELATED"/>
    <property type="match status" value="1"/>
</dbReference>
<dbReference type="InterPro" id="IPR050523">
    <property type="entry name" value="AKR_Detox_Biosynth"/>
</dbReference>
<comment type="caution">
    <text evidence="4">The sequence shown here is derived from an EMBL/GenBank/DDBJ whole genome shotgun (WGS) entry which is preliminary data.</text>
</comment>
<keyword evidence="5" id="KW-1185">Reference proteome</keyword>
<dbReference type="InterPro" id="IPR023210">
    <property type="entry name" value="NADP_OxRdtase_dom"/>
</dbReference>
<dbReference type="AlphaFoldDB" id="A0A4R4YMX0"/>
<dbReference type="EMBL" id="SMKQ01000062">
    <property type="protein sequence ID" value="TDD46356.1"/>
    <property type="molecule type" value="Genomic_DNA"/>
</dbReference>